<dbReference type="EMBL" id="MKVH01000024">
    <property type="protein sequence ID" value="OJX57390.1"/>
    <property type="molecule type" value="Genomic_DNA"/>
</dbReference>
<reference evidence="7 8" key="1">
    <citation type="submission" date="2016-09" db="EMBL/GenBank/DDBJ databases">
        <title>Genome-resolved meta-omics ties microbial dynamics to process performance in biotechnology for thiocyanate degradation.</title>
        <authorList>
            <person name="Kantor R.S."/>
            <person name="Huddy R.J."/>
            <person name="Iyer R."/>
            <person name="Thomas B.C."/>
            <person name="Brown C.T."/>
            <person name="Anantharaman K."/>
            <person name="Tringe S."/>
            <person name="Hettich R.L."/>
            <person name="Harrison S.T."/>
            <person name="Banfield J.F."/>
        </authorList>
    </citation>
    <scope>NUCLEOTIDE SEQUENCE [LARGE SCALE GENOMIC DNA]</scope>
    <source>
        <strain evidence="7">59-99</strain>
    </source>
</reference>
<dbReference type="Pfam" id="PF01258">
    <property type="entry name" value="zf-dskA_traR"/>
    <property type="match status" value="1"/>
</dbReference>
<dbReference type="PROSITE" id="PS51128">
    <property type="entry name" value="ZF_DKSA_2"/>
    <property type="match status" value="1"/>
</dbReference>
<keyword evidence="3" id="KW-0862">Zinc</keyword>
<name>A0A1M3KYC2_9BACT</name>
<proteinExistence type="predicted"/>
<evidence type="ECO:0000313" key="8">
    <source>
        <dbReference type="Proteomes" id="UP000184233"/>
    </source>
</evidence>
<accession>A0A1M3KYC2</accession>
<protein>
    <recommendedName>
        <fullName evidence="6">Zinc finger DksA/TraR C4-type domain-containing protein</fullName>
    </recommendedName>
</protein>
<evidence type="ECO:0000313" key="7">
    <source>
        <dbReference type="EMBL" id="OJX57390.1"/>
    </source>
</evidence>
<dbReference type="Gene3D" id="1.20.120.910">
    <property type="entry name" value="DksA, coiled-coil domain"/>
    <property type="match status" value="1"/>
</dbReference>
<dbReference type="GO" id="GO:0008270">
    <property type="term" value="F:zinc ion binding"/>
    <property type="evidence" value="ECO:0007669"/>
    <property type="project" value="UniProtKB-KW"/>
</dbReference>
<dbReference type="Proteomes" id="UP000184233">
    <property type="component" value="Unassembled WGS sequence"/>
</dbReference>
<keyword evidence="5" id="KW-0175">Coiled coil</keyword>
<gene>
    <name evidence="7" type="ORF">BGO89_12375</name>
</gene>
<dbReference type="SUPFAM" id="SSF109635">
    <property type="entry name" value="DnaK suppressor protein DksA, alpha-hairpin domain"/>
    <property type="match status" value="1"/>
</dbReference>
<organism evidence="7 8">
    <name type="scientific">Candidatus Kapaibacterium thiocyanatum</name>
    <dbReference type="NCBI Taxonomy" id="1895771"/>
    <lineage>
        <taxon>Bacteria</taxon>
        <taxon>Pseudomonadati</taxon>
        <taxon>Candidatus Kapaibacteriota</taxon>
        <taxon>Candidatus Kapaibacteriia</taxon>
        <taxon>Candidatus Kapaibacteriales</taxon>
        <taxon>Candidatus Kapaibacteriaceae</taxon>
        <taxon>Candidatus Kapaibacterium</taxon>
    </lineage>
</organism>
<comment type="caution">
    <text evidence="7">The sequence shown here is derived from an EMBL/GenBank/DDBJ whole genome shotgun (WGS) entry which is preliminary data.</text>
</comment>
<keyword evidence="2" id="KW-0863">Zinc-finger</keyword>
<evidence type="ECO:0000256" key="1">
    <source>
        <dbReference type="ARBA" id="ARBA00022723"/>
    </source>
</evidence>
<evidence type="ECO:0000259" key="6">
    <source>
        <dbReference type="Pfam" id="PF01258"/>
    </source>
</evidence>
<feature type="zinc finger region" description="dksA C4-type" evidence="4">
    <location>
        <begin position="102"/>
        <end position="126"/>
    </location>
</feature>
<evidence type="ECO:0000256" key="5">
    <source>
        <dbReference type="SAM" id="Coils"/>
    </source>
</evidence>
<dbReference type="AlphaFoldDB" id="A0A1M3KYC2"/>
<evidence type="ECO:0000256" key="2">
    <source>
        <dbReference type="ARBA" id="ARBA00022771"/>
    </source>
</evidence>
<dbReference type="InterPro" id="IPR037187">
    <property type="entry name" value="DnaK_N"/>
</dbReference>
<evidence type="ECO:0000256" key="4">
    <source>
        <dbReference type="PROSITE-ProRule" id="PRU00510"/>
    </source>
</evidence>
<feature type="coiled-coil region" evidence="5">
    <location>
        <begin position="20"/>
        <end position="97"/>
    </location>
</feature>
<dbReference type="InterPro" id="IPR000962">
    <property type="entry name" value="Znf_DskA_TraR"/>
</dbReference>
<sequence>MPIAPKPGVRYSDKDLTSFRTVIEKSKEDAMEELRMLRERLEDLTNSESAEESAIYSMHMAEQGSEAIEKEKTYAQIQRIQDYIRKLDEAMQRIQDKSYGICRMCGILIAKERLMAVPITTLSASYKIHQRCPEDGVDRIVAKNADALK</sequence>
<feature type="domain" description="Zinc finger DksA/TraR C4-type" evidence="6">
    <location>
        <begin position="98"/>
        <end position="123"/>
    </location>
</feature>
<keyword evidence="1" id="KW-0479">Metal-binding</keyword>
<dbReference type="PANTHER" id="PTHR33823">
    <property type="entry name" value="RNA POLYMERASE-BINDING TRANSCRIPTION FACTOR DKSA-RELATED"/>
    <property type="match status" value="1"/>
</dbReference>
<dbReference type="PANTHER" id="PTHR33823:SF2">
    <property type="entry name" value="RNA POLYMERASE-BINDING TRANSCRIPTION FACTOR DKSA"/>
    <property type="match status" value="1"/>
</dbReference>
<dbReference type="STRING" id="1895771.BGO89_12375"/>
<evidence type="ECO:0000256" key="3">
    <source>
        <dbReference type="ARBA" id="ARBA00022833"/>
    </source>
</evidence>